<dbReference type="Pfam" id="PF00924">
    <property type="entry name" value="MS_channel_2nd"/>
    <property type="match status" value="1"/>
</dbReference>
<accession>A0A1L7D3P6</accession>
<comment type="similarity">
    <text evidence="2">Belongs to the MscS (TC 1.A.23) family.</text>
</comment>
<evidence type="ECO:0000256" key="5">
    <source>
        <dbReference type="ARBA" id="ARBA00022989"/>
    </source>
</evidence>
<evidence type="ECO:0000313" key="12">
    <source>
        <dbReference type="Proteomes" id="UP000185491"/>
    </source>
</evidence>
<dbReference type="OrthoDB" id="2518538at2"/>
<sequence length="283" mass="31030">MSALNTVLERFSLATVIDWSIALVIVIFGFIIGAIVGRWVKTLSRFDYLDSAAAASTVSIASRMAQSFIIVASAIIALDVIGIDLGPVLASAGVLGVVVGFGLKNVAENYISGVILAFRRAFVIGDEIIVDGDITGRVEELSLRYIRLRTRDGLRVYVPNSTMLNQTFVNLTRNGTRRAEFRFTIDYANDLQRACDVAILAINEVKLIDTTHKPQVWVSEFDSAGVVLVARFWYEPTGLGEGLRSRAMIAVKEAFEKENITLPSNVYQFAPAEQPHFPLDPGD</sequence>
<dbReference type="InterPro" id="IPR045275">
    <property type="entry name" value="MscS_archaea/bacteria_type"/>
</dbReference>
<evidence type="ECO:0000256" key="4">
    <source>
        <dbReference type="ARBA" id="ARBA00022692"/>
    </source>
</evidence>
<evidence type="ECO:0008006" key="13">
    <source>
        <dbReference type="Google" id="ProtNLM"/>
    </source>
</evidence>
<dbReference type="SUPFAM" id="SSF50182">
    <property type="entry name" value="Sm-like ribonucleoproteins"/>
    <property type="match status" value="1"/>
</dbReference>
<dbReference type="GO" id="GO:0005886">
    <property type="term" value="C:plasma membrane"/>
    <property type="evidence" value="ECO:0007669"/>
    <property type="project" value="UniProtKB-SubCell"/>
</dbReference>
<dbReference type="Gene3D" id="3.30.70.100">
    <property type="match status" value="1"/>
</dbReference>
<dbReference type="Pfam" id="PF21082">
    <property type="entry name" value="MS_channel_3rd"/>
    <property type="match status" value="1"/>
</dbReference>
<evidence type="ECO:0000313" key="11">
    <source>
        <dbReference type="EMBL" id="APT92631.1"/>
    </source>
</evidence>
<gene>
    <name evidence="11" type="ORF">CPHO_06685</name>
</gene>
<keyword evidence="4 7" id="KW-0812">Transmembrane</keyword>
<keyword evidence="6 7" id="KW-0472">Membrane</keyword>
<feature type="domain" description="Mechanosensitive ion channel transmembrane helices 2/3" evidence="10">
    <location>
        <begin position="69"/>
        <end position="104"/>
    </location>
</feature>
<dbReference type="EMBL" id="CP009249">
    <property type="protein sequence ID" value="APT92631.1"/>
    <property type="molecule type" value="Genomic_DNA"/>
</dbReference>
<dbReference type="Gene3D" id="1.10.287.1260">
    <property type="match status" value="1"/>
</dbReference>
<proteinExistence type="inferred from homology"/>
<evidence type="ECO:0000259" key="9">
    <source>
        <dbReference type="Pfam" id="PF21082"/>
    </source>
</evidence>
<dbReference type="STRING" id="161895.CPHO_06685"/>
<dbReference type="Pfam" id="PF21088">
    <property type="entry name" value="MS_channel_1st"/>
    <property type="match status" value="1"/>
</dbReference>
<protein>
    <recommendedName>
        <fullName evidence="13">Mechanosensitive ion channel protein MscS</fullName>
    </recommendedName>
</protein>
<dbReference type="SUPFAM" id="SSF82861">
    <property type="entry name" value="Mechanosensitive channel protein MscS (YggB), transmembrane region"/>
    <property type="match status" value="1"/>
</dbReference>
<name>A0A1L7D3P6_9CORY</name>
<keyword evidence="12" id="KW-1185">Reference proteome</keyword>
<dbReference type="InterPro" id="IPR049142">
    <property type="entry name" value="MS_channel_1st"/>
</dbReference>
<evidence type="ECO:0000256" key="2">
    <source>
        <dbReference type="ARBA" id="ARBA00008017"/>
    </source>
</evidence>
<dbReference type="AlphaFoldDB" id="A0A1L7D3P6"/>
<reference evidence="11 12" key="1">
    <citation type="submission" date="2014-08" db="EMBL/GenBank/DDBJ databases">
        <title>Complete genome sequence of Corynebacterium phocae M408/89/1(T)(=DSM 44612(T)), isolated from the common seal (Phoca vitulina).</title>
        <authorList>
            <person name="Ruckert C."/>
            <person name="Albersmeier A."/>
            <person name="Winkler A."/>
            <person name="Kalinowski J."/>
        </authorList>
    </citation>
    <scope>NUCLEOTIDE SEQUENCE [LARGE SCALE GENOMIC DNA]</scope>
    <source>
        <strain evidence="11 12">M408/89/1</strain>
    </source>
</reference>
<dbReference type="InterPro" id="IPR010920">
    <property type="entry name" value="LSM_dom_sf"/>
</dbReference>
<dbReference type="Gene3D" id="2.30.30.60">
    <property type="match status" value="1"/>
</dbReference>
<dbReference type="InterPro" id="IPR011066">
    <property type="entry name" value="MscS_channel_C_sf"/>
</dbReference>
<dbReference type="InterPro" id="IPR023408">
    <property type="entry name" value="MscS_beta-dom_sf"/>
</dbReference>
<keyword evidence="3" id="KW-1003">Cell membrane</keyword>
<evidence type="ECO:0000256" key="3">
    <source>
        <dbReference type="ARBA" id="ARBA00022475"/>
    </source>
</evidence>
<dbReference type="PANTHER" id="PTHR30221:SF1">
    <property type="entry name" value="SMALL-CONDUCTANCE MECHANOSENSITIVE CHANNEL"/>
    <property type="match status" value="1"/>
</dbReference>
<feature type="domain" description="Mechanosensitive ion channel MscS" evidence="8">
    <location>
        <begin position="105"/>
        <end position="173"/>
    </location>
</feature>
<dbReference type="SUPFAM" id="SSF82689">
    <property type="entry name" value="Mechanosensitive channel protein MscS (YggB), C-terminal domain"/>
    <property type="match status" value="1"/>
</dbReference>
<dbReference type="GO" id="GO:0008381">
    <property type="term" value="F:mechanosensitive monoatomic ion channel activity"/>
    <property type="evidence" value="ECO:0007669"/>
    <property type="project" value="InterPro"/>
</dbReference>
<dbReference type="InterPro" id="IPR049278">
    <property type="entry name" value="MS_channel_C"/>
</dbReference>
<dbReference type="InterPro" id="IPR011014">
    <property type="entry name" value="MscS_channel_TM-2"/>
</dbReference>
<evidence type="ECO:0000256" key="1">
    <source>
        <dbReference type="ARBA" id="ARBA00004651"/>
    </source>
</evidence>
<evidence type="ECO:0000256" key="7">
    <source>
        <dbReference type="SAM" id="Phobius"/>
    </source>
</evidence>
<feature type="domain" description="Mechanosensitive ion channel MscS C-terminal" evidence="9">
    <location>
        <begin position="180"/>
        <end position="260"/>
    </location>
</feature>
<feature type="transmembrane region" description="Helical" evidence="7">
    <location>
        <begin position="20"/>
        <end position="40"/>
    </location>
</feature>
<comment type="subcellular location">
    <subcellularLocation>
        <location evidence="1">Cell membrane</location>
        <topology evidence="1">Multi-pass membrane protein</topology>
    </subcellularLocation>
</comment>
<evidence type="ECO:0000256" key="6">
    <source>
        <dbReference type="ARBA" id="ARBA00023136"/>
    </source>
</evidence>
<dbReference type="RefSeq" id="WP_075734299.1">
    <property type="nucleotide sequence ID" value="NZ_CP009249.1"/>
</dbReference>
<dbReference type="PANTHER" id="PTHR30221">
    <property type="entry name" value="SMALL-CONDUCTANCE MECHANOSENSITIVE CHANNEL"/>
    <property type="match status" value="1"/>
</dbReference>
<evidence type="ECO:0000259" key="8">
    <source>
        <dbReference type="Pfam" id="PF00924"/>
    </source>
</evidence>
<dbReference type="InterPro" id="IPR006685">
    <property type="entry name" value="MscS_channel_2nd"/>
</dbReference>
<keyword evidence="5 7" id="KW-1133">Transmembrane helix</keyword>
<evidence type="ECO:0000259" key="10">
    <source>
        <dbReference type="Pfam" id="PF21088"/>
    </source>
</evidence>
<dbReference type="KEGG" id="cpho:CPHO_06685"/>
<organism evidence="11 12">
    <name type="scientific">Corynebacterium phocae</name>
    <dbReference type="NCBI Taxonomy" id="161895"/>
    <lineage>
        <taxon>Bacteria</taxon>
        <taxon>Bacillati</taxon>
        <taxon>Actinomycetota</taxon>
        <taxon>Actinomycetes</taxon>
        <taxon>Mycobacteriales</taxon>
        <taxon>Corynebacteriaceae</taxon>
        <taxon>Corynebacterium</taxon>
    </lineage>
</organism>
<dbReference type="Proteomes" id="UP000185491">
    <property type="component" value="Chromosome"/>
</dbReference>